<organism evidence="2 3">
    <name type="scientific">Leptospira idonii</name>
    <dbReference type="NCBI Taxonomy" id="1193500"/>
    <lineage>
        <taxon>Bacteria</taxon>
        <taxon>Pseudomonadati</taxon>
        <taxon>Spirochaetota</taxon>
        <taxon>Spirochaetia</taxon>
        <taxon>Leptospirales</taxon>
        <taxon>Leptospiraceae</taxon>
        <taxon>Leptospira</taxon>
    </lineage>
</organism>
<feature type="domain" description="Suppressor of fused-like" evidence="1">
    <location>
        <begin position="197"/>
        <end position="378"/>
    </location>
</feature>
<dbReference type="EMBL" id="RQHW01000079">
    <property type="protein sequence ID" value="TGN17202.1"/>
    <property type="molecule type" value="Genomic_DNA"/>
</dbReference>
<evidence type="ECO:0000259" key="1">
    <source>
        <dbReference type="Pfam" id="PF05076"/>
    </source>
</evidence>
<dbReference type="AlphaFoldDB" id="A0A4R9LU23"/>
<dbReference type="Proteomes" id="UP000298058">
    <property type="component" value="Unassembled WGS sequence"/>
</dbReference>
<dbReference type="RefSeq" id="WP_135762109.1">
    <property type="nucleotide sequence ID" value="NZ_RQHW01000079.1"/>
</dbReference>
<dbReference type="OrthoDB" id="333049at2"/>
<name>A0A4R9LU23_9LEPT</name>
<dbReference type="InterPro" id="IPR020941">
    <property type="entry name" value="SUFU-like_domain"/>
</dbReference>
<proteinExistence type="predicted"/>
<protein>
    <submittedName>
        <fullName evidence="2">Suppressor of fused domain protein</fullName>
    </submittedName>
</protein>
<evidence type="ECO:0000313" key="3">
    <source>
        <dbReference type="Proteomes" id="UP000298058"/>
    </source>
</evidence>
<reference evidence="2" key="1">
    <citation type="journal article" date="2019" name="PLoS Negl. Trop. Dis.">
        <title>Revisiting the worldwide diversity of Leptospira species in the environment.</title>
        <authorList>
            <person name="Vincent A.T."/>
            <person name="Schiettekatte O."/>
            <person name="Bourhy P."/>
            <person name="Veyrier F.J."/>
            <person name="Picardeau M."/>
        </authorList>
    </citation>
    <scope>NUCLEOTIDE SEQUENCE [LARGE SCALE GENOMIC DNA]</scope>
    <source>
        <strain evidence="2">201300427</strain>
    </source>
</reference>
<accession>A0A4R9LU23</accession>
<sequence>MNPEKPKVLYQETNPYGSFTAFLEDDGRTIYLYLQSHNNPEWPMKTLWIRNRIDAPEERDPEDFDQGLAPLLTKAEVNNPQGLPSLKEDEIHFIWSEEGDAVALFLDEELYAYLPPWSGIKGVHGYSKEAKEEAIAASPLGDGKSGVIAERVNQARKFWEGVSAKDHWKKAQSLRLQFLEEKLGKHDKYWSADGGKYPSLGIASFYPKEFPGIKVFSTVGMSVQNQPSVELYHKKFEDFTRIELVFAIKLLPDTDDHSEQWIQHVLGEMIKFPWNTGIWFGHSHTLQNPRKDPDQLYLDFGWFVFNNITDELDSHPGTNPSYPALNGLISENGKRVNFLLLTPISAEERLCFMREGSLKFWETWKKEGFTFFHDSERRMLEF</sequence>
<keyword evidence="3" id="KW-1185">Reference proteome</keyword>
<evidence type="ECO:0000313" key="2">
    <source>
        <dbReference type="EMBL" id="TGN17202.1"/>
    </source>
</evidence>
<dbReference type="Pfam" id="PF05076">
    <property type="entry name" value="SUFU"/>
    <property type="match status" value="1"/>
</dbReference>
<comment type="caution">
    <text evidence="2">The sequence shown here is derived from an EMBL/GenBank/DDBJ whole genome shotgun (WGS) entry which is preliminary data.</text>
</comment>
<gene>
    <name evidence="2" type="ORF">EHS15_18705</name>
</gene>